<gene>
    <name evidence="2" type="ORF">FEF10_08030</name>
</gene>
<dbReference type="CDD" id="cd00085">
    <property type="entry name" value="HNHc"/>
    <property type="match status" value="1"/>
</dbReference>
<evidence type="ECO:0000313" key="2">
    <source>
        <dbReference type="EMBL" id="TMM67729.1"/>
    </source>
</evidence>
<dbReference type="GO" id="GO:0004519">
    <property type="term" value="F:endonuclease activity"/>
    <property type="evidence" value="ECO:0007669"/>
    <property type="project" value="UniProtKB-KW"/>
</dbReference>
<keyword evidence="2" id="KW-0540">Nuclease</keyword>
<dbReference type="Pfam" id="PF01844">
    <property type="entry name" value="HNH"/>
    <property type="match status" value="1"/>
</dbReference>
<dbReference type="InterPro" id="IPR003615">
    <property type="entry name" value="HNH_nuc"/>
</dbReference>
<accession>A0ABY2VRK4</accession>
<reference evidence="2 3" key="1">
    <citation type="submission" date="2019-05" db="EMBL/GenBank/DDBJ databases">
        <title>Identification and Biocontrol Activity Analysis of Biocontrol Strain PF-1 Based on Genome-wide Data.</title>
        <authorList>
            <person name="Qi J."/>
        </authorList>
    </citation>
    <scope>NUCLEOTIDE SEQUENCE [LARGE SCALE GENOMIC DNA]</scope>
    <source>
        <strain evidence="2 3">PF-1</strain>
    </source>
</reference>
<dbReference type="InterPro" id="IPR002711">
    <property type="entry name" value="HNH"/>
</dbReference>
<keyword evidence="2" id="KW-0255">Endonuclease</keyword>
<feature type="domain" description="HNH nuclease" evidence="1">
    <location>
        <begin position="18"/>
        <end position="82"/>
    </location>
</feature>
<sequence>MLTRVHRVRERDKKIVKRKKEEALTQHGALQCEACGFNFSQTYGADVEGVIDVHHTKPLHTLQPGDKTKLADLALLCANCHRVLHSQRKWLSVAEVKERYQANLKQIQM</sequence>
<name>A0ABY2VRK4_9PSED</name>
<dbReference type="Gene3D" id="1.10.30.50">
    <property type="match status" value="1"/>
</dbReference>
<proteinExistence type="predicted"/>
<organism evidence="2 3">
    <name type="scientific">Pseudomonas protegens</name>
    <dbReference type="NCBI Taxonomy" id="380021"/>
    <lineage>
        <taxon>Bacteria</taxon>
        <taxon>Pseudomonadati</taxon>
        <taxon>Pseudomonadota</taxon>
        <taxon>Gammaproteobacteria</taxon>
        <taxon>Pseudomonadales</taxon>
        <taxon>Pseudomonadaceae</taxon>
        <taxon>Pseudomonas</taxon>
    </lineage>
</organism>
<evidence type="ECO:0000259" key="1">
    <source>
        <dbReference type="SMART" id="SM00507"/>
    </source>
</evidence>
<evidence type="ECO:0000313" key="3">
    <source>
        <dbReference type="Proteomes" id="UP000310095"/>
    </source>
</evidence>
<protein>
    <submittedName>
        <fullName evidence="2">HNH endonuclease</fullName>
    </submittedName>
</protein>
<dbReference type="EMBL" id="VAVY01000001">
    <property type="protein sequence ID" value="TMM67729.1"/>
    <property type="molecule type" value="Genomic_DNA"/>
</dbReference>
<comment type="caution">
    <text evidence="2">The sequence shown here is derived from an EMBL/GenBank/DDBJ whole genome shotgun (WGS) entry which is preliminary data.</text>
</comment>
<dbReference type="SMART" id="SM00507">
    <property type="entry name" value="HNHc"/>
    <property type="match status" value="1"/>
</dbReference>
<dbReference type="Proteomes" id="UP000310095">
    <property type="component" value="Unassembled WGS sequence"/>
</dbReference>
<keyword evidence="2" id="KW-0378">Hydrolase</keyword>
<keyword evidence="3" id="KW-1185">Reference proteome</keyword>